<dbReference type="GO" id="GO:0006012">
    <property type="term" value="P:galactose metabolic process"/>
    <property type="evidence" value="ECO:0007669"/>
    <property type="project" value="InterPro"/>
</dbReference>
<dbReference type="InterPro" id="IPR003476">
    <property type="entry name" value="Glyco_hydro_42"/>
</dbReference>
<evidence type="ECO:0000313" key="3">
    <source>
        <dbReference type="EMBL" id="AIA87487.1"/>
    </source>
</evidence>
<feature type="domain" description="Beta-galactosidase C-terminal" evidence="2">
    <location>
        <begin position="103"/>
        <end position="149"/>
    </location>
</feature>
<protein>
    <submittedName>
        <fullName evidence="3">Glyco_hydro_42M</fullName>
    </submittedName>
</protein>
<dbReference type="PANTHER" id="PTHR36447:SF1">
    <property type="entry name" value="BETA-GALACTOSIDASE GANA"/>
    <property type="match status" value="1"/>
</dbReference>
<sequence length="171" mass="16816">LSAAAAAESRAAAARGTIGFTLDGRAHTGRLLAESVHATTASVVGAFTTGLQEGSPAVTRNAVGAGEAWYVATQPDADGIDAVVASVLARAGVRPVVDGLPAGVEVARRGDLVTLINHSDHTVEVAITGTDAETGATVTGAVLEPQAVAFLLSPVASPAAVDADARLSVAG</sequence>
<dbReference type="Pfam" id="PF08532">
    <property type="entry name" value="Glyco_hydro_42M"/>
    <property type="match status" value="1"/>
</dbReference>
<dbReference type="InterPro" id="IPR013780">
    <property type="entry name" value="Glyco_hydro_b"/>
</dbReference>
<accession>A0A060BXU2</accession>
<dbReference type="InterPro" id="IPR013738">
    <property type="entry name" value="Beta_galactosidase_Trimer"/>
</dbReference>
<dbReference type="Gene3D" id="3.40.50.880">
    <property type="match status" value="1"/>
</dbReference>
<dbReference type="InterPro" id="IPR013739">
    <property type="entry name" value="Beta_galactosidase_C"/>
</dbReference>
<feature type="domain" description="Beta-galactosidase trimerisation" evidence="1">
    <location>
        <begin position="17"/>
        <end position="93"/>
    </location>
</feature>
<evidence type="ECO:0000259" key="1">
    <source>
        <dbReference type="Pfam" id="PF08532"/>
    </source>
</evidence>
<dbReference type="SUPFAM" id="SSF52317">
    <property type="entry name" value="Class I glutamine amidotransferase-like"/>
    <property type="match status" value="1"/>
</dbReference>
<reference evidence="3" key="1">
    <citation type="journal article" date="2013" name="Environ. Microbiol.">
        <title>Seasonally variable intestinal metagenomes of the red palm weevil (Rhynchophorus ferrugineus).</title>
        <authorList>
            <person name="Jia S."/>
            <person name="Zhang X."/>
            <person name="Zhang G."/>
            <person name="Yin A."/>
            <person name="Zhang S."/>
            <person name="Li F."/>
            <person name="Wang L."/>
            <person name="Zhao D."/>
            <person name="Yun Q."/>
            <person name="Tala"/>
            <person name="Wang J."/>
            <person name="Sun G."/>
            <person name="Baabdullah M."/>
            <person name="Yu X."/>
            <person name="Hu S."/>
            <person name="Al-Mssallem I.S."/>
            <person name="Yu J."/>
        </authorList>
    </citation>
    <scope>NUCLEOTIDE SEQUENCE</scope>
</reference>
<dbReference type="InterPro" id="IPR029062">
    <property type="entry name" value="Class_I_gatase-like"/>
</dbReference>
<name>A0A060BXU2_9PSEU</name>
<dbReference type="Pfam" id="PF08533">
    <property type="entry name" value="Glyco_hydro_42C"/>
    <property type="match status" value="1"/>
</dbReference>
<proteinExistence type="predicted"/>
<dbReference type="EMBL" id="KF120216">
    <property type="protein sequence ID" value="AIA87487.1"/>
    <property type="molecule type" value="Genomic_DNA"/>
</dbReference>
<dbReference type="AlphaFoldDB" id="A0A060BXU2"/>
<dbReference type="GO" id="GO:0004565">
    <property type="term" value="F:beta-galactosidase activity"/>
    <property type="evidence" value="ECO:0007669"/>
    <property type="project" value="InterPro"/>
</dbReference>
<organism evidence="3">
    <name type="scientific">uncultured Saccharopolyspora sp</name>
    <dbReference type="NCBI Taxonomy" id="498730"/>
    <lineage>
        <taxon>Bacteria</taxon>
        <taxon>Bacillati</taxon>
        <taxon>Actinomycetota</taxon>
        <taxon>Actinomycetes</taxon>
        <taxon>Pseudonocardiales</taxon>
        <taxon>Pseudonocardiaceae</taxon>
        <taxon>Saccharopolyspora</taxon>
        <taxon>environmental samples</taxon>
    </lineage>
</organism>
<feature type="non-terminal residue" evidence="3">
    <location>
        <position position="1"/>
    </location>
</feature>
<evidence type="ECO:0000259" key="2">
    <source>
        <dbReference type="Pfam" id="PF08533"/>
    </source>
</evidence>
<dbReference type="Gene3D" id="2.60.40.1180">
    <property type="entry name" value="Golgi alpha-mannosidase II"/>
    <property type="match status" value="1"/>
</dbReference>
<dbReference type="PANTHER" id="PTHR36447">
    <property type="entry name" value="BETA-GALACTOSIDASE GANA"/>
    <property type="match status" value="1"/>
</dbReference>